<evidence type="ECO:0000313" key="2">
    <source>
        <dbReference type="Proteomes" id="UP001596915"/>
    </source>
</evidence>
<keyword evidence="2" id="KW-1185">Reference proteome</keyword>
<comment type="caution">
    <text evidence="1">The sequence shown here is derived from an EMBL/GenBank/DDBJ whole genome shotgun (WGS) entry which is preliminary data.</text>
</comment>
<name>A0ABW2XB00_9ACTN</name>
<gene>
    <name evidence="1" type="ORF">ACFQ2K_47740</name>
</gene>
<dbReference type="Proteomes" id="UP001596915">
    <property type="component" value="Unassembled WGS sequence"/>
</dbReference>
<evidence type="ECO:0000313" key="1">
    <source>
        <dbReference type="EMBL" id="MFD0629175.1"/>
    </source>
</evidence>
<reference evidence="2" key="1">
    <citation type="journal article" date="2019" name="Int. J. Syst. Evol. Microbiol.">
        <title>The Global Catalogue of Microorganisms (GCM) 10K type strain sequencing project: providing services to taxonomists for standard genome sequencing and annotation.</title>
        <authorList>
            <consortium name="The Broad Institute Genomics Platform"/>
            <consortium name="The Broad Institute Genome Sequencing Center for Infectious Disease"/>
            <person name="Wu L."/>
            <person name="Ma J."/>
        </authorList>
    </citation>
    <scope>NUCLEOTIDE SEQUENCE [LARGE SCALE GENOMIC DNA]</scope>
    <source>
        <strain evidence="2">JCM 12607</strain>
    </source>
</reference>
<dbReference type="EMBL" id="JBHTGL010000008">
    <property type="protein sequence ID" value="MFD0629175.1"/>
    <property type="molecule type" value="Genomic_DNA"/>
</dbReference>
<sequence>MTWSETEYVEYLRAERRRYAWLMQRHGELAPAEAWAAALDRYPYEPSDAPYRGLIFHDEAWHWAMLAIHGERYTVDRPELAQPSAEYRALE</sequence>
<proteinExistence type="predicted"/>
<organism evidence="1 2">
    <name type="scientific">Streptomyces sanglieri</name>
    <dbReference type="NCBI Taxonomy" id="193460"/>
    <lineage>
        <taxon>Bacteria</taxon>
        <taxon>Bacillati</taxon>
        <taxon>Actinomycetota</taxon>
        <taxon>Actinomycetes</taxon>
        <taxon>Kitasatosporales</taxon>
        <taxon>Streptomycetaceae</taxon>
        <taxon>Streptomyces</taxon>
    </lineage>
</organism>
<protein>
    <submittedName>
        <fullName evidence="1">Uncharacterized protein</fullName>
    </submittedName>
</protein>
<accession>A0ABW2XB00</accession>